<reference evidence="4 5" key="1">
    <citation type="journal article" date="2024" name="Plant J.">
        <title>Genome sequences and population genomics reveal climatic adaptation and genomic divergence between two closely related sweetgum species.</title>
        <authorList>
            <person name="Xu W.Q."/>
            <person name="Ren C.Q."/>
            <person name="Zhang X.Y."/>
            <person name="Comes H.P."/>
            <person name="Liu X.H."/>
            <person name="Li Y.G."/>
            <person name="Kettle C.J."/>
            <person name="Jalonen R."/>
            <person name="Gaisberger H."/>
            <person name="Ma Y.Z."/>
            <person name="Qiu Y.X."/>
        </authorList>
    </citation>
    <scope>NUCLEOTIDE SEQUENCE [LARGE SCALE GENOMIC DNA]</scope>
    <source>
        <strain evidence="4">Hangzhou</strain>
    </source>
</reference>
<dbReference type="InterPro" id="IPR046848">
    <property type="entry name" value="E_motif"/>
</dbReference>
<feature type="transmembrane region" description="Helical" evidence="2">
    <location>
        <begin position="12"/>
        <end position="31"/>
    </location>
</feature>
<dbReference type="PANTHER" id="PTHR47926">
    <property type="entry name" value="PENTATRICOPEPTIDE REPEAT-CONTAINING PROTEIN"/>
    <property type="match status" value="1"/>
</dbReference>
<evidence type="ECO:0000313" key="5">
    <source>
        <dbReference type="Proteomes" id="UP001415857"/>
    </source>
</evidence>
<evidence type="ECO:0000256" key="2">
    <source>
        <dbReference type="SAM" id="Phobius"/>
    </source>
</evidence>
<organism evidence="4 5">
    <name type="scientific">Liquidambar formosana</name>
    <name type="common">Formosan gum</name>
    <dbReference type="NCBI Taxonomy" id="63359"/>
    <lineage>
        <taxon>Eukaryota</taxon>
        <taxon>Viridiplantae</taxon>
        <taxon>Streptophyta</taxon>
        <taxon>Embryophyta</taxon>
        <taxon>Tracheophyta</taxon>
        <taxon>Spermatophyta</taxon>
        <taxon>Magnoliopsida</taxon>
        <taxon>eudicotyledons</taxon>
        <taxon>Gunneridae</taxon>
        <taxon>Pentapetalae</taxon>
        <taxon>Saxifragales</taxon>
        <taxon>Altingiaceae</taxon>
        <taxon>Liquidambar</taxon>
    </lineage>
</organism>
<evidence type="ECO:0000256" key="1">
    <source>
        <dbReference type="ARBA" id="ARBA00006643"/>
    </source>
</evidence>
<name>A0AAP0X1Y6_LIQFO</name>
<protein>
    <recommendedName>
        <fullName evidence="3">DYW domain-containing protein</fullName>
    </recommendedName>
</protein>
<proteinExistence type="inferred from homology"/>
<feature type="domain" description="DYW" evidence="3">
    <location>
        <begin position="183"/>
        <end position="275"/>
    </location>
</feature>
<dbReference type="Gene3D" id="1.25.40.10">
    <property type="entry name" value="Tetratricopeptide repeat domain"/>
    <property type="match status" value="1"/>
</dbReference>
<keyword evidence="2" id="KW-0472">Membrane</keyword>
<accession>A0AAP0X1Y6</accession>
<gene>
    <name evidence="4" type="ORF">L1049_015548</name>
</gene>
<dbReference type="Pfam" id="PF14432">
    <property type="entry name" value="DYW_deaminase"/>
    <property type="match status" value="1"/>
</dbReference>
<dbReference type="Proteomes" id="UP001415857">
    <property type="component" value="Unassembled WGS sequence"/>
</dbReference>
<dbReference type="GO" id="GO:0009451">
    <property type="term" value="P:RNA modification"/>
    <property type="evidence" value="ECO:0007669"/>
    <property type="project" value="InterPro"/>
</dbReference>
<dbReference type="InterPro" id="IPR032867">
    <property type="entry name" value="DYW_dom"/>
</dbReference>
<dbReference type="PANTHER" id="PTHR47926:SF342">
    <property type="entry name" value="TETRATRICOPEPTIDE-LIKE HELICAL DOMAIN-CONTAINING PROTEIN-RELATED"/>
    <property type="match status" value="1"/>
</dbReference>
<dbReference type="Pfam" id="PF20431">
    <property type="entry name" value="E_motif"/>
    <property type="match status" value="1"/>
</dbReference>
<dbReference type="InterPro" id="IPR011990">
    <property type="entry name" value="TPR-like_helical_dom_sf"/>
</dbReference>
<keyword evidence="2" id="KW-1133">Transmembrane helix</keyword>
<dbReference type="GO" id="GO:0003723">
    <property type="term" value="F:RNA binding"/>
    <property type="evidence" value="ECO:0007669"/>
    <property type="project" value="InterPro"/>
</dbReference>
<comment type="caution">
    <text evidence="4">The sequence shown here is derived from an EMBL/GenBank/DDBJ whole genome shotgun (WGS) entry which is preliminary data.</text>
</comment>
<evidence type="ECO:0000259" key="3">
    <source>
        <dbReference type="Pfam" id="PF14432"/>
    </source>
</evidence>
<dbReference type="GO" id="GO:0008270">
    <property type="term" value="F:zinc ion binding"/>
    <property type="evidence" value="ECO:0007669"/>
    <property type="project" value="InterPro"/>
</dbReference>
<keyword evidence="2" id="KW-0812">Transmembrane</keyword>
<keyword evidence="5" id="KW-1185">Reference proteome</keyword>
<comment type="similarity">
    <text evidence="1">Belongs to the PPR family. PCMP-H subfamily.</text>
</comment>
<dbReference type="InterPro" id="IPR046960">
    <property type="entry name" value="PPR_At4g14850-like_plant"/>
</dbReference>
<dbReference type="EMBL" id="JBBPBK010000004">
    <property type="protein sequence ID" value="KAK9287137.1"/>
    <property type="molecule type" value="Genomic_DNA"/>
</dbReference>
<sequence length="275" mass="31218">MNRLLCVSCMHVVMLGWLIKGSIFFIIWLKLKNWQLIPTLQHYSCVVDLLGRAGRLDDAHALISDMPLQPDTGIYGALLGACRVHGNIKIGLEISQKLFELEPNDAGYYILLSNMYALAGNWEGVKMTRGLLRSKGLKKDPGFSSIEINREVYTFMSGEKDHPQYIEMSDTLKVLILKIKEAGYVPDTRFVFQDVSDDTKMDTLYHHSEKMAIAFGILRTKPGTIIRITKNLRTCNDCHSACKFISKAFGRVLVVKDANRFHIFQDGVCSCKDYW</sequence>
<evidence type="ECO:0000313" key="4">
    <source>
        <dbReference type="EMBL" id="KAK9287137.1"/>
    </source>
</evidence>
<dbReference type="AlphaFoldDB" id="A0AAP0X1Y6"/>